<evidence type="ECO:0000313" key="2">
    <source>
        <dbReference type="EMBL" id="EID52705.1"/>
    </source>
</evidence>
<dbReference type="HOGENOM" id="CLU_2883230_0_0_11"/>
<proteinExistence type="predicted"/>
<dbReference type="EMBL" id="JH636049">
    <property type="protein sequence ID" value="EID52705.1"/>
    <property type="molecule type" value="Genomic_DNA"/>
</dbReference>
<accession>I0UXV2</accession>
<sequence length="63" mass="6136">MVSSSPGAVLSFFATTTVVSHGSARAGAGSRAGRSGGTARETTSPSKIEKSGLPDSATGNPRA</sequence>
<feature type="compositionally biased region" description="Low complexity" evidence="1">
    <location>
        <begin position="22"/>
        <end position="44"/>
    </location>
</feature>
<organism evidence="2 3">
    <name type="scientific">Saccharomonospora xinjiangensis XJ-54</name>
    <dbReference type="NCBI Taxonomy" id="882086"/>
    <lineage>
        <taxon>Bacteria</taxon>
        <taxon>Bacillati</taxon>
        <taxon>Actinomycetota</taxon>
        <taxon>Actinomycetes</taxon>
        <taxon>Pseudonocardiales</taxon>
        <taxon>Pseudonocardiaceae</taxon>
        <taxon>Saccharomonospora</taxon>
    </lineage>
</organism>
<feature type="region of interest" description="Disordered" evidence="1">
    <location>
        <begin position="20"/>
        <end position="63"/>
    </location>
</feature>
<reference evidence="2 3" key="1">
    <citation type="submission" date="2012-01" db="EMBL/GenBank/DDBJ databases">
        <title>Improved High-Quality Draft sequence of Saccharomonospora xinjiangensis XJ-54.</title>
        <authorList>
            <consortium name="US DOE Joint Genome Institute"/>
            <person name="Lucas S."/>
            <person name="Han J."/>
            <person name="Lapidus A."/>
            <person name="Cheng J.-F."/>
            <person name="Goodwin L."/>
            <person name="Pitluck S."/>
            <person name="Peters L."/>
            <person name="Mikhailova N."/>
            <person name="Teshima H."/>
            <person name="Detter J.C."/>
            <person name="Han C."/>
            <person name="Tapia R."/>
            <person name="Land M."/>
            <person name="Hauser L."/>
            <person name="Kyrpides N."/>
            <person name="Ivanova N."/>
            <person name="Pagani I."/>
            <person name="Brambilla E.-M."/>
            <person name="Klenk H.-P."/>
            <person name="Woyke T."/>
        </authorList>
    </citation>
    <scope>NUCLEOTIDE SEQUENCE [LARGE SCALE GENOMIC DNA]</scope>
    <source>
        <strain evidence="2 3">XJ-54</strain>
    </source>
</reference>
<gene>
    <name evidence="2" type="ORF">SacxiDRAFT_0428</name>
</gene>
<name>I0UXV2_9PSEU</name>
<evidence type="ECO:0000313" key="3">
    <source>
        <dbReference type="Proteomes" id="UP000004691"/>
    </source>
</evidence>
<dbReference type="AlphaFoldDB" id="I0UXV2"/>
<evidence type="ECO:0000256" key="1">
    <source>
        <dbReference type="SAM" id="MobiDB-lite"/>
    </source>
</evidence>
<protein>
    <submittedName>
        <fullName evidence="2">Uncharacterized protein</fullName>
    </submittedName>
</protein>
<dbReference type="Proteomes" id="UP000004691">
    <property type="component" value="Unassembled WGS sequence"/>
</dbReference>
<keyword evidence="3" id="KW-1185">Reference proteome</keyword>